<dbReference type="Gene3D" id="3.30.70.260">
    <property type="match status" value="1"/>
</dbReference>
<comment type="similarity">
    <text evidence="1 6">Belongs to the MinC family.</text>
</comment>
<gene>
    <name evidence="6" type="primary">minC</name>
    <name evidence="9" type="ORF">J2X15_002846</name>
</gene>
<proteinExistence type="inferred from homology"/>
<dbReference type="InterPro" id="IPR005526">
    <property type="entry name" value="Septum_form_inhib_MinC_C"/>
</dbReference>
<dbReference type="NCBIfam" id="TIGR01222">
    <property type="entry name" value="minC"/>
    <property type="match status" value="1"/>
</dbReference>
<dbReference type="Proteomes" id="UP001268089">
    <property type="component" value="Unassembled WGS sequence"/>
</dbReference>
<dbReference type="InterPro" id="IPR007874">
    <property type="entry name" value="MinC_N"/>
</dbReference>
<keyword evidence="2 6" id="KW-0132">Cell division</keyword>
<evidence type="ECO:0000256" key="1">
    <source>
        <dbReference type="ARBA" id="ARBA00006291"/>
    </source>
</evidence>
<sequence>MPVSSAGSAPGNSPASFEIKSAQLPLVALLLKTSDWTLLAEELTAQFGSESDSADFFDHDALVIDFSHLPVDTPVQDMVPLLKVLRTCNLVPVAVRGASPEWMAAALAVGLVEAPVEIVRSKTVDAVAPTKTVVQEVVKEVVREVPGPATMVIDKPLRSGQKVYARNADLVVLAMVNQGAEVVADGNIHVYAPLRGKAMAGARGNTNARIFSLCLEPELISIAGVYRTSENPLPKDVQGKAAQVRLSTDGQEKLLVEPLKA</sequence>
<evidence type="ECO:0000313" key="10">
    <source>
        <dbReference type="Proteomes" id="UP001268089"/>
    </source>
</evidence>
<feature type="domain" description="Septum formation inhibitor MinC C-terminal" evidence="7">
    <location>
        <begin position="152"/>
        <end position="249"/>
    </location>
</feature>
<evidence type="ECO:0000256" key="3">
    <source>
        <dbReference type="ARBA" id="ARBA00023210"/>
    </source>
</evidence>
<evidence type="ECO:0000259" key="8">
    <source>
        <dbReference type="Pfam" id="PF05209"/>
    </source>
</evidence>
<dbReference type="HAMAP" id="MF_00267">
    <property type="entry name" value="MinC"/>
    <property type="match status" value="1"/>
</dbReference>
<keyword evidence="10" id="KW-1185">Reference proteome</keyword>
<dbReference type="InterPro" id="IPR013033">
    <property type="entry name" value="MinC"/>
</dbReference>
<reference evidence="9 10" key="1">
    <citation type="submission" date="2023-07" db="EMBL/GenBank/DDBJ databases">
        <title>Sorghum-associated microbial communities from plants grown in Nebraska, USA.</title>
        <authorList>
            <person name="Schachtman D."/>
        </authorList>
    </citation>
    <scope>NUCLEOTIDE SEQUENCE [LARGE SCALE GENOMIC DNA]</scope>
    <source>
        <strain evidence="9 10">BE308</strain>
    </source>
</reference>
<comment type="subunit">
    <text evidence="6">Interacts with MinD and FtsZ.</text>
</comment>
<dbReference type="PANTHER" id="PTHR34108:SF1">
    <property type="entry name" value="SEPTUM SITE-DETERMINING PROTEIN MINC"/>
    <property type="match status" value="1"/>
</dbReference>
<evidence type="ECO:0000256" key="4">
    <source>
        <dbReference type="ARBA" id="ARBA00023306"/>
    </source>
</evidence>
<keyword evidence="3 6" id="KW-0717">Septation</keyword>
<accession>A0ABU1ZPS4</accession>
<dbReference type="RefSeq" id="WP_310343916.1">
    <property type="nucleotide sequence ID" value="NZ_JAVDXO010000006.1"/>
</dbReference>
<dbReference type="SUPFAM" id="SSF63848">
    <property type="entry name" value="Cell-division inhibitor MinC, C-terminal domain"/>
    <property type="match status" value="1"/>
</dbReference>
<name>A0ABU1ZPS4_9BURK</name>
<comment type="caution">
    <text evidence="9">The sequence shown here is derived from an EMBL/GenBank/DDBJ whole genome shotgun (WGS) entry which is preliminary data.</text>
</comment>
<dbReference type="Pfam" id="PF05209">
    <property type="entry name" value="MinC_N"/>
    <property type="match status" value="1"/>
</dbReference>
<comment type="function">
    <text evidence="5 6">Cell division inhibitor that blocks the formation of polar Z ring septums. Rapidly oscillates between the poles of the cell to destabilize FtsZ filaments that have formed before they mature into polar Z rings. Prevents FtsZ polymerization.</text>
</comment>
<protein>
    <recommendedName>
        <fullName evidence="6">Probable septum site-determining protein MinC</fullName>
    </recommendedName>
</protein>
<feature type="domain" description="Septum formation inhibitor MinC N-terminal" evidence="8">
    <location>
        <begin position="17"/>
        <end position="92"/>
    </location>
</feature>
<dbReference type="Pfam" id="PF03775">
    <property type="entry name" value="MinC_C"/>
    <property type="match status" value="1"/>
</dbReference>
<keyword evidence="4 6" id="KW-0131">Cell cycle</keyword>
<evidence type="ECO:0000256" key="5">
    <source>
        <dbReference type="ARBA" id="ARBA00025606"/>
    </source>
</evidence>
<evidence type="ECO:0000313" key="9">
    <source>
        <dbReference type="EMBL" id="MDR7307559.1"/>
    </source>
</evidence>
<dbReference type="Gene3D" id="2.160.20.70">
    <property type="match status" value="1"/>
</dbReference>
<evidence type="ECO:0000256" key="2">
    <source>
        <dbReference type="ARBA" id="ARBA00022618"/>
    </source>
</evidence>
<dbReference type="InterPro" id="IPR016098">
    <property type="entry name" value="CAP/MinC_C"/>
</dbReference>
<dbReference type="PANTHER" id="PTHR34108">
    <property type="entry name" value="SEPTUM SITE-DETERMINING PROTEIN MINC"/>
    <property type="match status" value="1"/>
</dbReference>
<dbReference type="InterPro" id="IPR036145">
    <property type="entry name" value="MinC_C_sf"/>
</dbReference>
<dbReference type="EMBL" id="JAVDXO010000006">
    <property type="protein sequence ID" value="MDR7307559.1"/>
    <property type="molecule type" value="Genomic_DNA"/>
</dbReference>
<evidence type="ECO:0000259" key="7">
    <source>
        <dbReference type="Pfam" id="PF03775"/>
    </source>
</evidence>
<organism evidence="9 10">
    <name type="scientific">Rhodoferax saidenbachensis</name>
    <dbReference type="NCBI Taxonomy" id="1484693"/>
    <lineage>
        <taxon>Bacteria</taxon>
        <taxon>Pseudomonadati</taxon>
        <taxon>Pseudomonadota</taxon>
        <taxon>Betaproteobacteria</taxon>
        <taxon>Burkholderiales</taxon>
        <taxon>Comamonadaceae</taxon>
        <taxon>Rhodoferax</taxon>
    </lineage>
</organism>
<evidence type="ECO:0000256" key="6">
    <source>
        <dbReference type="HAMAP-Rule" id="MF_00267"/>
    </source>
</evidence>